<dbReference type="InterPro" id="IPR019262">
    <property type="entry name" value="DUF2272"/>
</dbReference>
<dbReference type="Proteomes" id="UP000647183">
    <property type="component" value="Unassembled WGS sequence"/>
</dbReference>
<sequence>MTTTPRGWIRLALLALLACALPVPAVAAADPCPLLRAQHSAPDAATRIAAAACEEHQAWHRPFIDAQGRLAGSVVREAEAALLANGQPAWQRVGEYWRGSGLLRQVMQRPGAVECAQPPAQHSAAACRSFIVDTPWSAAFVSWVMRRAALPGFGASASHVDYVRAAYRDPEGSAYRIADPRAAKPAPGDLLCYVRVADRSYGFGGLATLLGSEGGGLGMHCDVVVSASERGDRLARLVGGNVLDGVTMRLLPLSPGGHFQDLPMRLEGDPACTPDAPEACNANRQDWAALLQLRPQAELARLAPPPPLQGPASSPVAPQCCVHCVVGAGVPRCPAGTPAPGR</sequence>
<evidence type="ECO:0000256" key="1">
    <source>
        <dbReference type="SAM" id="SignalP"/>
    </source>
</evidence>
<comment type="caution">
    <text evidence="3">The sequence shown here is derived from an EMBL/GenBank/DDBJ whole genome shotgun (WGS) entry which is preliminary data.</text>
</comment>
<evidence type="ECO:0000313" key="4">
    <source>
        <dbReference type="Proteomes" id="UP000647183"/>
    </source>
</evidence>
<dbReference type="InterPro" id="IPR014545">
    <property type="entry name" value="UCP028415"/>
</dbReference>
<name>A0ABR8UFD5_9GAMM</name>
<protein>
    <submittedName>
        <fullName evidence="3">DUF2272 domain-containing protein</fullName>
    </submittedName>
</protein>
<feature type="signal peptide" evidence="1">
    <location>
        <begin position="1"/>
        <end position="27"/>
    </location>
</feature>
<reference evidence="3 4" key="1">
    <citation type="submission" date="2020-08" db="EMBL/GenBank/DDBJ databases">
        <title>A Genomic Blueprint of the Chicken Gut Microbiome.</title>
        <authorList>
            <person name="Gilroy R."/>
            <person name="Ravi A."/>
            <person name="Getino M."/>
            <person name="Pursley I."/>
            <person name="Horton D.L."/>
            <person name="Alikhan N.-F."/>
            <person name="Baker D."/>
            <person name="Gharbi K."/>
            <person name="Hall N."/>
            <person name="Watson M."/>
            <person name="Adriaenssens E.M."/>
            <person name="Foster-Nyarko E."/>
            <person name="Jarju S."/>
            <person name="Secka A."/>
            <person name="Antonio M."/>
            <person name="Oren A."/>
            <person name="Chaudhuri R."/>
            <person name="La Ragione R.M."/>
            <person name="Hildebrand F."/>
            <person name="Pallen M.J."/>
        </authorList>
    </citation>
    <scope>NUCLEOTIDE SEQUENCE [LARGE SCALE GENOMIC DNA]</scope>
    <source>
        <strain evidence="3 4">Sa2BVA3</strain>
    </source>
</reference>
<accession>A0ABR8UFD5</accession>
<proteinExistence type="predicted"/>
<dbReference type="Pfam" id="PF10030">
    <property type="entry name" value="DUF2272"/>
    <property type="match status" value="1"/>
</dbReference>
<evidence type="ECO:0000259" key="2">
    <source>
        <dbReference type="Pfam" id="PF10030"/>
    </source>
</evidence>
<dbReference type="EMBL" id="JACSQJ010000001">
    <property type="protein sequence ID" value="MBD7986535.1"/>
    <property type="molecule type" value="Genomic_DNA"/>
</dbReference>
<feature type="chain" id="PRO_5045911663" evidence="1">
    <location>
        <begin position="28"/>
        <end position="342"/>
    </location>
</feature>
<dbReference type="PIRSF" id="PIRSF028415">
    <property type="entry name" value="UCP028415"/>
    <property type="match status" value="1"/>
</dbReference>
<organism evidence="3 4">
    <name type="scientific">Luteimonas colneyensis</name>
    <dbReference type="NCBI Taxonomy" id="2762230"/>
    <lineage>
        <taxon>Bacteria</taxon>
        <taxon>Pseudomonadati</taxon>
        <taxon>Pseudomonadota</taxon>
        <taxon>Gammaproteobacteria</taxon>
        <taxon>Lysobacterales</taxon>
        <taxon>Lysobacteraceae</taxon>
        <taxon>Luteimonas</taxon>
    </lineage>
</organism>
<feature type="domain" description="DUF2272" evidence="2">
    <location>
        <begin position="87"/>
        <end position="293"/>
    </location>
</feature>
<keyword evidence="1" id="KW-0732">Signal</keyword>
<gene>
    <name evidence="3" type="ORF">H9645_00640</name>
</gene>
<keyword evidence="4" id="KW-1185">Reference proteome</keyword>
<evidence type="ECO:0000313" key="3">
    <source>
        <dbReference type="EMBL" id="MBD7986535.1"/>
    </source>
</evidence>
<dbReference type="RefSeq" id="WP_191727815.1">
    <property type="nucleotide sequence ID" value="NZ_JACSQJ010000001.1"/>
</dbReference>